<keyword evidence="3 6" id="KW-0812">Transmembrane</keyword>
<feature type="domain" description="Amino acid transporter transmembrane" evidence="7">
    <location>
        <begin position="57"/>
        <end position="422"/>
    </location>
</feature>
<dbReference type="OrthoDB" id="40134at2759"/>
<dbReference type="PANTHER" id="PTHR22950:SF461">
    <property type="entry name" value="AMINO ACID TRANSPORTER TRANSMEMBRANE DOMAIN-CONTAINING PROTEIN"/>
    <property type="match status" value="1"/>
</dbReference>
<feature type="transmembrane region" description="Helical" evidence="6">
    <location>
        <begin position="373"/>
        <end position="393"/>
    </location>
</feature>
<comment type="subcellular location">
    <subcellularLocation>
        <location evidence="1">Membrane</location>
        <topology evidence="1">Multi-pass membrane protein</topology>
    </subcellularLocation>
</comment>
<dbReference type="AlphaFoldDB" id="A0A9P4ILG3"/>
<feature type="transmembrane region" description="Helical" evidence="6">
    <location>
        <begin position="255"/>
        <end position="274"/>
    </location>
</feature>
<feature type="transmembrane region" description="Helical" evidence="6">
    <location>
        <begin position="58"/>
        <end position="79"/>
    </location>
</feature>
<comment type="similarity">
    <text evidence="2">Belongs to the amino acid/polyamine transporter 2 family.</text>
</comment>
<dbReference type="GO" id="GO:0015179">
    <property type="term" value="F:L-amino acid transmembrane transporter activity"/>
    <property type="evidence" value="ECO:0007669"/>
    <property type="project" value="TreeGrafter"/>
</dbReference>
<evidence type="ECO:0000256" key="6">
    <source>
        <dbReference type="SAM" id="Phobius"/>
    </source>
</evidence>
<accession>A0A9P4ILG3</accession>
<gene>
    <name evidence="8" type="ORF">NA57DRAFT_36832</name>
</gene>
<evidence type="ECO:0000313" key="9">
    <source>
        <dbReference type="Proteomes" id="UP000799772"/>
    </source>
</evidence>
<feature type="transmembrane region" description="Helical" evidence="6">
    <location>
        <begin position="173"/>
        <end position="190"/>
    </location>
</feature>
<feature type="transmembrane region" description="Helical" evidence="6">
    <location>
        <begin position="331"/>
        <end position="353"/>
    </location>
</feature>
<keyword evidence="4 6" id="KW-1133">Transmembrane helix</keyword>
<organism evidence="8 9">
    <name type="scientific">Rhizodiscina lignyota</name>
    <dbReference type="NCBI Taxonomy" id="1504668"/>
    <lineage>
        <taxon>Eukaryota</taxon>
        <taxon>Fungi</taxon>
        <taxon>Dikarya</taxon>
        <taxon>Ascomycota</taxon>
        <taxon>Pezizomycotina</taxon>
        <taxon>Dothideomycetes</taxon>
        <taxon>Pleosporomycetidae</taxon>
        <taxon>Aulographales</taxon>
        <taxon>Rhizodiscinaceae</taxon>
        <taxon>Rhizodiscina</taxon>
    </lineage>
</organism>
<evidence type="ECO:0000313" key="8">
    <source>
        <dbReference type="EMBL" id="KAF2100592.1"/>
    </source>
</evidence>
<name>A0A9P4ILG3_9PEZI</name>
<dbReference type="PANTHER" id="PTHR22950">
    <property type="entry name" value="AMINO ACID TRANSPORTER"/>
    <property type="match status" value="1"/>
</dbReference>
<evidence type="ECO:0000259" key="7">
    <source>
        <dbReference type="Pfam" id="PF01490"/>
    </source>
</evidence>
<comment type="caution">
    <text evidence="8">The sequence shown here is derived from an EMBL/GenBank/DDBJ whole genome shotgun (WGS) entry which is preliminary data.</text>
</comment>
<feature type="transmembrane region" description="Helical" evidence="6">
    <location>
        <begin position="91"/>
        <end position="114"/>
    </location>
</feature>
<dbReference type="Pfam" id="PF01490">
    <property type="entry name" value="Aa_trans"/>
    <property type="match status" value="1"/>
</dbReference>
<reference evidence="8" key="1">
    <citation type="journal article" date="2020" name="Stud. Mycol.">
        <title>101 Dothideomycetes genomes: a test case for predicting lifestyles and emergence of pathogens.</title>
        <authorList>
            <person name="Haridas S."/>
            <person name="Albert R."/>
            <person name="Binder M."/>
            <person name="Bloem J."/>
            <person name="Labutti K."/>
            <person name="Salamov A."/>
            <person name="Andreopoulos B."/>
            <person name="Baker S."/>
            <person name="Barry K."/>
            <person name="Bills G."/>
            <person name="Bluhm B."/>
            <person name="Cannon C."/>
            <person name="Castanera R."/>
            <person name="Culley D."/>
            <person name="Daum C."/>
            <person name="Ezra D."/>
            <person name="Gonzalez J."/>
            <person name="Henrissat B."/>
            <person name="Kuo A."/>
            <person name="Liang C."/>
            <person name="Lipzen A."/>
            <person name="Lutzoni F."/>
            <person name="Magnuson J."/>
            <person name="Mondo S."/>
            <person name="Nolan M."/>
            <person name="Ohm R."/>
            <person name="Pangilinan J."/>
            <person name="Park H.-J."/>
            <person name="Ramirez L."/>
            <person name="Alfaro M."/>
            <person name="Sun H."/>
            <person name="Tritt A."/>
            <person name="Yoshinaga Y."/>
            <person name="Zwiers L.-H."/>
            <person name="Turgeon B."/>
            <person name="Goodwin S."/>
            <person name="Spatafora J."/>
            <person name="Crous P."/>
            <person name="Grigoriev I."/>
        </authorList>
    </citation>
    <scope>NUCLEOTIDE SEQUENCE</scope>
    <source>
        <strain evidence="8">CBS 133067</strain>
    </source>
</reference>
<keyword evidence="9" id="KW-1185">Reference proteome</keyword>
<evidence type="ECO:0000256" key="2">
    <source>
        <dbReference type="ARBA" id="ARBA00008066"/>
    </source>
</evidence>
<feature type="transmembrane region" description="Helical" evidence="6">
    <location>
        <begin position="197"/>
        <end position="219"/>
    </location>
</feature>
<feature type="transmembrane region" description="Helical" evidence="6">
    <location>
        <begin position="286"/>
        <end position="305"/>
    </location>
</feature>
<evidence type="ECO:0000256" key="1">
    <source>
        <dbReference type="ARBA" id="ARBA00004141"/>
    </source>
</evidence>
<sequence>MADAKPSNRTLADKLQSFASPLEAEAEAVVSRSNDPQTDGLSDNDTTKVQSWRVLRRASWLAAFYLCTTDILGPFNAPYAFRQNGYVPGVLLYVFMGGMAFYCGALLWWLYVKLDSDRFPVKSYSDITDRVAGRYFRLFVTWLLTMHRIVNVGTTSLGAAQSLVQITNGKPCFVVAIIIWILVGMVLNQIRSLHRFSWIASIAIWLNILVIFLSVGFIAHSPPNYASALAAYGIPKGPVVRQTFATYPFFERINGVMNIVYAYGGATIFAQIIAEMRRPMDFLKSFCLAQAIIFTIYVFYGLYVYSFQGQFTLPVAFQGVSHHSWQTVGNVLSLVGGVIAGGLYGNVGLKIFYVNVIEDLFHGPLLTSRMGRLTWAISVIIFWAIGFVIAAAIPQVQTLSGMVGAVTNMQFTYSFPTGFTFLYLVQQDATAADGPYKPGAPSRTDTWFEWSRWKRGLFGGTRATLIFKWVNLVLCLAALATAGLGIYGSGLSIKAAFNSAAATSFGCAPPV</sequence>
<dbReference type="InterPro" id="IPR013057">
    <property type="entry name" value="AA_transpt_TM"/>
</dbReference>
<evidence type="ECO:0000256" key="4">
    <source>
        <dbReference type="ARBA" id="ARBA00022989"/>
    </source>
</evidence>
<dbReference type="EMBL" id="ML978124">
    <property type="protein sequence ID" value="KAF2100592.1"/>
    <property type="molecule type" value="Genomic_DNA"/>
</dbReference>
<dbReference type="Proteomes" id="UP000799772">
    <property type="component" value="Unassembled WGS sequence"/>
</dbReference>
<feature type="transmembrane region" description="Helical" evidence="6">
    <location>
        <begin position="135"/>
        <end position="153"/>
    </location>
</feature>
<feature type="transmembrane region" description="Helical" evidence="6">
    <location>
        <begin position="466"/>
        <end position="487"/>
    </location>
</feature>
<keyword evidence="5 6" id="KW-0472">Membrane</keyword>
<evidence type="ECO:0000256" key="5">
    <source>
        <dbReference type="ARBA" id="ARBA00023136"/>
    </source>
</evidence>
<proteinExistence type="inferred from homology"/>
<evidence type="ECO:0000256" key="3">
    <source>
        <dbReference type="ARBA" id="ARBA00022692"/>
    </source>
</evidence>
<protein>
    <submittedName>
        <fullName evidence="8">Oligopeptide transporter protein</fullName>
    </submittedName>
</protein>
<dbReference type="GO" id="GO:0016020">
    <property type="term" value="C:membrane"/>
    <property type="evidence" value="ECO:0007669"/>
    <property type="project" value="UniProtKB-SubCell"/>
</dbReference>